<evidence type="ECO:0000313" key="1">
    <source>
        <dbReference type="EMBL" id="AFC21555.1"/>
    </source>
</evidence>
<dbReference type="RefSeq" id="YP_006987210.1">
    <property type="nucleotide sequence ID" value="NC_019401.1"/>
</dbReference>
<dbReference type="GeneID" id="13993845"/>
<accession>K4F9G9</accession>
<keyword evidence="2" id="KW-1185">Reference proteome</keyword>
<organism evidence="1 2">
    <name type="scientific">Cronobacter phage vB_CsaM_GAP32</name>
    <dbReference type="NCBI Taxonomy" id="1141136"/>
    <lineage>
        <taxon>Viruses</taxon>
        <taxon>Duplodnaviria</taxon>
        <taxon>Heunggongvirae</taxon>
        <taxon>Uroviricota</taxon>
        <taxon>Caudoviricetes</taxon>
        <taxon>Mimasvirus</taxon>
        <taxon>Mimasvirus GAP32</taxon>
    </lineage>
</organism>
<protein>
    <submittedName>
        <fullName evidence="1">Uncharacterized protein</fullName>
    </submittedName>
</protein>
<sequence length="175" mass="20767">MEFKLTERQSYEILKHLGNYRSIIEKVNAEAYDILERYYERYISSPKNYWFKPMSKRKFLDKICKGSSNINTRTDFGWRKEIYSYNFAEINIEYLRKFGIAVEPIANMIIDEALACPSISSSCVEDVDNMYNLLMTYSTPPFIADTELLNMFHEVKECNEKRIQLLENIGIKYEL</sequence>
<reference evidence="1 2" key="1">
    <citation type="journal article" date="2014" name="Virology">
        <title>Supersize me: Cronobacter sakazakii phage GAP32.</title>
        <authorList>
            <person name="Abbasifar R."/>
            <person name="Griffiths M.W."/>
            <person name="Sabour P.M."/>
            <person name="Ackermann H.-W."/>
            <person name="Vandersteegen K."/>
            <person name="Lavigne R."/>
            <person name="Noben J.-P."/>
            <person name="Villa A.A."/>
            <person name="Abbasifar A."/>
            <person name="Nash J.H.E."/>
            <person name="Kropinski A.M."/>
        </authorList>
    </citation>
    <scope>NUCLEOTIDE SEQUENCE [LARGE SCALE GENOMIC DNA]</scope>
    <source>
        <strain evidence="1">GAP-32</strain>
    </source>
</reference>
<name>K4F9G9_9CAUD</name>
<dbReference type="Proteomes" id="UP000000457">
    <property type="component" value="Segment"/>
</dbReference>
<dbReference type="OrthoDB" id="25796at10239"/>
<evidence type="ECO:0000313" key="2">
    <source>
        <dbReference type="Proteomes" id="UP000000457"/>
    </source>
</evidence>
<dbReference type="EMBL" id="JN882285">
    <property type="protein sequence ID" value="AFC21555.1"/>
    <property type="molecule type" value="Genomic_DNA"/>
</dbReference>
<proteinExistence type="predicted"/>
<dbReference type="KEGG" id="vg:13993845"/>
<gene>
    <name evidence="1" type="ORF">GAP32_107</name>
</gene>